<comment type="caution">
    <text evidence="1">The sequence shown here is derived from an EMBL/GenBank/DDBJ whole genome shotgun (WGS) entry which is preliminary data.</text>
</comment>
<accession>A0AAN9FM93</accession>
<gene>
    <name evidence="1" type="ORF">RJT34_24106</name>
</gene>
<proteinExistence type="predicted"/>
<protein>
    <submittedName>
        <fullName evidence="1">Uncharacterized protein</fullName>
    </submittedName>
</protein>
<name>A0AAN9FM93_CLITE</name>
<reference evidence="1 2" key="1">
    <citation type="submission" date="2024-01" db="EMBL/GenBank/DDBJ databases">
        <title>The genomes of 5 underutilized Papilionoideae crops provide insights into root nodulation and disease resistance.</title>
        <authorList>
            <person name="Yuan L."/>
        </authorList>
    </citation>
    <scope>NUCLEOTIDE SEQUENCE [LARGE SCALE GENOMIC DNA]</scope>
    <source>
        <strain evidence="1">LY-2023</strain>
        <tissue evidence="1">Leaf</tissue>
    </source>
</reference>
<evidence type="ECO:0000313" key="2">
    <source>
        <dbReference type="Proteomes" id="UP001359559"/>
    </source>
</evidence>
<organism evidence="1 2">
    <name type="scientific">Clitoria ternatea</name>
    <name type="common">Butterfly pea</name>
    <dbReference type="NCBI Taxonomy" id="43366"/>
    <lineage>
        <taxon>Eukaryota</taxon>
        <taxon>Viridiplantae</taxon>
        <taxon>Streptophyta</taxon>
        <taxon>Embryophyta</taxon>
        <taxon>Tracheophyta</taxon>
        <taxon>Spermatophyta</taxon>
        <taxon>Magnoliopsida</taxon>
        <taxon>eudicotyledons</taxon>
        <taxon>Gunneridae</taxon>
        <taxon>Pentapetalae</taxon>
        <taxon>rosids</taxon>
        <taxon>fabids</taxon>
        <taxon>Fabales</taxon>
        <taxon>Fabaceae</taxon>
        <taxon>Papilionoideae</taxon>
        <taxon>50 kb inversion clade</taxon>
        <taxon>NPAAA clade</taxon>
        <taxon>indigoferoid/millettioid clade</taxon>
        <taxon>Phaseoleae</taxon>
        <taxon>Clitoria</taxon>
    </lineage>
</organism>
<keyword evidence="2" id="KW-1185">Reference proteome</keyword>
<sequence>MPQIAGYFVPLLKKWSVEYAGSSFNLASVDKLHELATGAGFKLNFLSHFGGKVFPIEKTEDLEFWIGLAHKKLLKAFCEENMVSSKQNFQQKRKDIPSYALHDYIFEQIVWPHWGFFAYLGRRTRIFLSATGINDLDEMVKDFLSYLEWGILFIYPEFSSTQVYQVFMEKIDYLASRMKGAVGREEDI</sequence>
<dbReference type="Proteomes" id="UP001359559">
    <property type="component" value="Unassembled WGS sequence"/>
</dbReference>
<dbReference type="EMBL" id="JAYKXN010000006">
    <property type="protein sequence ID" value="KAK7279062.1"/>
    <property type="molecule type" value="Genomic_DNA"/>
</dbReference>
<dbReference type="AlphaFoldDB" id="A0AAN9FM93"/>
<evidence type="ECO:0000313" key="1">
    <source>
        <dbReference type="EMBL" id="KAK7279062.1"/>
    </source>
</evidence>